<dbReference type="InterPro" id="IPR011528">
    <property type="entry name" value="NERD"/>
</dbReference>
<sequence>MIYSYLERGVNVILKSRVESCELLILRSLNARTELDADWLNRLANAEKGYEGECAFDEWTGAVSGDVVVLQDLLLDCRSTTFQIDSLMLMRNDIYLFEVKNSEGDFLIDDERWLSCLTGKEINNPLIQLKRTESSFRRLLQEHGCRRPVKSFLVFINPEFQLYQAPSTLPAIFHSQLPRFFAGIKNRAMPAAGAQDAASNAALALAEKLNTLHITDNPYKRLPEYNYETLRKGVLCPSCERFYVFEQSRRFLICHGCGKRESNPAAVLRSVNEFQLLFPSLPVTVRIIYEWCGNAFSRKVIQKTLQSHYVMRGETKAAYYEEKKEN</sequence>
<comment type="caution">
    <text evidence="2">The sequence shown here is derived from an EMBL/GenBank/DDBJ whole genome shotgun (WGS) entry which is preliminary data.</text>
</comment>
<evidence type="ECO:0000313" key="3">
    <source>
        <dbReference type="Proteomes" id="UP000248066"/>
    </source>
</evidence>
<organism evidence="2 3">
    <name type="scientific">Alteribacter lacisalsi</name>
    <dbReference type="NCBI Taxonomy" id="2045244"/>
    <lineage>
        <taxon>Bacteria</taxon>
        <taxon>Bacillati</taxon>
        <taxon>Bacillota</taxon>
        <taxon>Bacilli</taxon>
        <taxon>Bacillales</taxon>
        <taxon>Bacillaceae</taxon>
        <taxon>Alteribacter</taxon>
    </lineage>
</organism>
<dbReference type="AlphaFoldDB" id="A0A2W0H7Z7"/>
<dbReference type="PROSITE" id="PS50965">
    <property type="entry name" value="NERD"/>
    <property type="match status" value="1"/>
</dbReference>
<gene>
    <name evidence="2" type="ORF">CR205_17835</name>
</gene>
<accession>A0A2W0H7Z7</accession>
<name>A0A2W0H7Z7_9BACI</name>
<keyword evidence="3" id="KW-1185">Reference proteome</keyword>
<dbReference type="Pfam" id="PF08378">
    <property type="entry name" value="NERD"/>
    <property type="match status" value="1"/>
</dbReference>
<proteinExistence type="predicted"/>
<evidence type="ECO:0000259" key="1">
    <source>
        <dbReference type="PROSITE" id="PS50965"/>
    </source>
</evidence>
<dbReference type="EMBL" id="PDOF01000003">
    <property type="protein sequence ID" value="PYZ96220.1"/>
    <property type="molecule type" value="Genomic_DNA"/>
</dbReference>
<evidence type="ECO:0000313" key="2">
    <source>
        <dbReference type="EMBL" id="PYZ96220.1"/>
    </source>
</evidence>
<protein>
    <recommendedName>
        <fullName evidence="1">NERD domain-containing protein</fullName>
    </recommendedName>
</protein>
<feature type="domain" description="NERD" evidence="1">
    <location>
        <begin position="48"/>
        <end position="159"/>
    </location>
</feature>
<dbReference type="Proteomes" id="UP000248066">
    <property type="component" value="Unassembled WGS sequence"/>
</dbReference>
<reference evidence="2 3" key="1">
    <citation type="submission" date="2017-10" db="EMBL/GenBank/DDBJ databases">
        <title>Bacillus sp. nov., a halophilic bacterium isolated from a Yangshapao Lake.</title>
        <authorList>
            <person name="Wang H."/>
        </authorList>
    </citation>
    <scope>NUCLEOTIDE SEQUENCE [LARGE SCALE GENOMIC DNA]</scope>
    <source>
        <strain evidence="2 3">YSP-3</strain>
    </source>
</reference>